<evidence type="ECO:0000313" key="1">
    <source>
        <dbReference type="EMBL" id="MEL5992887.1"/>
    </source>
</evidence>
<dbReference type="RefSeq" id="WP_342295485.1">
    <property type="nucleotide sequence ID" value="NZ_JBCEVZ010000002.1"/>
</dbReference>
<organism evidence="1 2">
    <name type="scientific">Hymenobacter segetis</name>
    <dbReference type="NCBI Taxonomy" id="2025509"/>
    <lineage>
        <taxon>Bacteria</taxon>
        <taxon>Pseudomonadati</taxon>
        <taxon>Bacteroidota</taxon>
        <taxon>Cytophagia</taxon>
        <taxon>Cytophagales</taxon>
        <taxon>Hymenobacteraceae</taxon>
        <taxon>Hymenobacter</taxon>
    </lineage>
</organism>
<sequence>MSFFGSEGKSIDHDKAGEWTSSFRKANPNKTIAHFFGRDILTDILNQEGCRGIRFYYGSDGGVAQLIAVGADENENDQLDENHIVADEAHACPSSCSQPNILNGRE</sequence>
<protein>
    <submittedName>
        <fullName evidence="1">Uncharacterized protein</fullName>
    </submittedName>
</protein>
<name>A0ABU9LRU1_9BACT</name>
<proteinExistence type="predicted"/>
<keyword evidence="2" id="KW-1185">Reference proteome</keyword>
<gene>
    <name evidence="1" type="ORF">AAFH49_01620</name>
</gene>
<reference evidence="1 2" key="1">
    <citation type="journal article" date="2018" name="Arch. Microbiol.">
        <title>Hymenobacter segetis sp. nov., isolated from soil.</title>
        <authorList>
            <person name="Ten L.N."/>
            <person name="Lim S.J."/>
            <person name="Kim B.O."/>
            <person name="Kang I.K."/>
            <person name="Jung H.Y."/>
        </authorList>
    </citation>
    <scope>NUCLEOTIDE SEQUENCE [LARGE SCALE GENOMIC DNA]</scope>
    <source>
        <strain evidence="1 2">S7-3-11</strain>
    </source>
</reference>
<accession>A0ABU9LRU1</accession>
<evidence type="ECO:0000313" key="2">
    <source>
        <dbReference type="Proteomes" id="UP001479606"/>
    </source>
</evidence>
<comment type="caution">
    <text evidence="1">The sequence shown here is derived from an EMBL/GenBank/DDBJ whole genome shotgun (WGS) entry which is preliminary data.</text>
</comment>
<dbReference type="Proteomes" id="UP001479606">
    <property type="component" value="Unassembled WGS sequence"/>
</dbReference>
<dbReference type="EMBL" id="JBCEVZ010000002">
    <property type="protein sequence ID" value="MEL5992887.1"/>
    <property type="molecule type" value="Genomic_DNA"/>
</dbReference>